<sequence>MASDSELFVTWEAPDMPTSIEGIVYKLEVRPAGENDHFAAWTVVGDSVDDEAALVKHLEPHGVYQFRVTAKNGFGWGASSLTSRAVKTRHRGAPKISPEHLKKLHFNVLTMPQRDWKGKALTEISEEDEEAEEDTVGAKDNSVFLNTADDFEKRFKLDSELFRGKFSVVRNATDSKCEVNARCVAKIRPTGPEASAEFEALKTSQHDNVVKMIAAYEKEGALFVFQEKLYENIFERFTFNDTYNEEQIAISMRQLAAALQWLHFRGIVHLDVQPTNVMFVSKRSWVLKLIDFGNAQMLDEPLQKPSDPQVQWAAPEVHQADGVVSAQTDMWGLGIICFTLLSGFHPFSNDDDTDRETIEAVKSQKCDPNLIPVQASQEALSFSTWAIKKNPSRRMRTDEALSHRWLSSDPHMARRREGIRYQSSRLRKTAPRTTARKPSAKYLDTKLNSAFGDRKTIHAI</sequence>
<dbReference type="AlphaFoldDB" id="A0A1I7ZYK7"/>
<reference evidence="4" key="1">
    <citation type="submission" date="2016-11" db="UniProtKB">
        <authorList>
            <consortium name="WormBaseParasite"/>
        </authorList>
    </citation>
    <scope>IDENTIFICATION</scope>
</reference>
<dbReference type="InterPro" id="IPR003961">
    <property type="entry name" value="FN3_dom"/>
</dbReference>
<dbReference type="WBParaSite" id="L893_g30888.t1">
    <property type="protein sequence ID" value="L893_g30888.t1"/>
    <property type="gene ID" value="L893_g30888"/>
</dbReference>
<evidence type="ECO:0000313" key="3">
    <source>
        <dbReference type="Proteomes" id="UP000095287"/>
    </source>
</evidence>
<evidence type="ECO:0000313" key="4">
    <source>
        <dbReference type="WBParaSite" id="L893_g30888.t1"/>
    </source>
</evidence>
<dbReference type="InterPro" id="IPR011009">
    <property type="entry name" value="Kinase-like_dom_sf"/>
</dbReference>
<dbReference type="CDD" id="cd00063">
    <property type="entry name" value="FN3"/>
    <property type="match status" value="1"/>
</dbReference>
<dbReference type="InterPro" id="IPR036116">
    <property type="entry name" value="FN3_sf"/>
</dbReference>
<dbReference type="SUPFAM" id="SSF56112">
    <property type="entry name" value="Protein kinase-like (PK-like)"/>
    <property type="match status" value="1"/>
</dbReference>
<keyword evidence="3" id="KW-1185">Reference proteome</keyword>
<feature type="domain" description="Protein kinase" evidence="1">
    <location>
        <begin position="155"/>
        <end position="406"/>
    </location>
</feature>
<name>A0A1I7ZYK7_9BILA</name>
<dbReference type="InterPro" id="IPR013783">
    <property type="entry name" value="Ig-like_fold"/>
</dbReference>
<accession>A0A1I7ZYK7</accession>
<dbReference type="PANTHER" id="PTHR24347">
    <property type="entry name" value="SERINE/THREONINE-PROTEIN KINASE"/>
    <property type="match status" value="1"/>
</dbReference>
<dbReference type="PROSITE" id="PS50011">
    <property type="entry name" value="PROTEIN_KINASE_DOM"/>
    <property type="match status" value="1"/>
</dbReference>
<dbReference type="Pfam" id="PF00041">
    <property type="entry name" value="fn3"/>
    <property type="match status" value="1"/>
</dbReference>
<feature type="domain" description="Fibronectin type-III" evidence="2">
    <location>
        <begin position="1"/>
        <end position="91"/>
    </location>
</feature>
<dbReference type="Pfam" id="PF00069">
    <property type="entry name" value="Pkinase"/>
    <property type="match status" value="1"/>
</dbReference>
<dbReference type="Gene3D" id="2.60.40.10">
    <property type="entry name" value="Immunoglobulins"/>
    <property type="match status" value="1"/>
</dbReference>
<protein>
    <submittedName>
        <fullName evidence="4">Protein kinase domain-containing protein</fullName>
    </submittedName>
</protein>
<proteinExistence type="predicted"/>
<dbReference type="SUPFAM" id="SSF49265">
    <property type="entry name" value="Fibronectin type III"/>
    <property type="match status" value="1"/>
</dbReference>
<dbReference type="Proteomes" id="UP000095287">
    <property type="component" value="Unplaced"/>
</dbReference>
<dbReference type="InterPro" id="IPR000719">
    <property type="entry name" value="Prot_kinase_dom"/>
</dbReference>
<organism evidence="3 4">
    <name type="scientific">Steinernema glaseri</name>
    <dbReference type="NCBI Taxonomy" id="37863"/>
    <lineage>
        <taxon>Eukaryota</taxon>
        <taxon>Metazoa</taxon>
        <taxon>Ecdysozoa</taxon>
        <taxon>Nematoda</taxon>
        <taxon>Chromadorea</taxon>
        <taxon>Rhabditida</taxon>
        <taxon>Tylenchina</taxon>
        <taxon>Panagrolaimomorpha</taxon>
        <taxon>Strongyloidoidea</taxon>
        <taxon>Steinernematidae</taxon>
        <taxon>Steinernema</taxon>
    </lineage>
</organism>
<dbReference type="PROSITE" id="PS50853">
    <property type="entry name" value="FN3"/>
    <property type="match status" value="1"/>
</dbReference>
<dbReference type="GO" id="GO:0005524">
    <property type="term" value="F:ATP binding"/>
    <property type="evidence" value="ECO:0007669"/>
    <property type="project" value="InterPro"/>
</dbReference>
<evidence type="ECO:0000259" key="1">
    <source>
        <dbReference type="PROSITE" id="PS50011"/>
    </source>
</evidence>
<evidence type="ECO:0000259" key="2">
    <source>
        <dbReference type="PROSITE" id="PS50853"/>
    </source>
</evidence>
<dbReference type="Gene3D" id="1.10.510.10">
    <property type="entry name" value="Transferase(Phosphotransferase) domain 1"/>
    <property type="match status" value="1"/>
</dbReference>
<dbReference type="GO" id="GO:0004672">
    <property type="term" value="F:protein kinase activity"/>
    <property type="evidence" value="ECO:0007669"/>
    <property type="project" value="InterPro"/>
</dbReference>